<evidence type="ECO:0008006" key="4">
    <source>
        <dbReference type="Google" id="ProtNLM"/>
    </source>
</evidence>
<protein>
    <recommendedName>
        <fullName evidence="4">Pentatricopeptide repeat-containing protein, chloroplastic</fullName>
    </recommendedName>
</protein>
<name>A0A812V5P0_9DINO</name>
<comment type="caution">
    <text evidence="2">The sequence shown here is derived from an EMBL/GenBank/DDBJ whole genome shotgun (WGS) entry which is preliminary data.</text>
</comment>
<dbReference type="AlphaFoldDB" id="A0A812V5P0"/>
<evidence type="ECO:0000256" key="1">
    <source>
        <dbReference type="ARBA" id="ARBA00022737"/>
    </source>
</evidence>
<keyword evidence="3" id="KW-1185">Reference proteome</keyword>
<dbReference type="Gene3D" id="1.25.40.10">
    <property type="entry name" value="Tetratricopeptide repeat domain"/>
    <property type="match status" value="2"/>
</dbReference>
<keyword evidence="1" id="KW-0677">Repeat</keyword>
<dbReference type="OrthoDB" id="10629978at2759"/>
<accession>A0A812V5P0</accession>
<proteinExistence type="predicted"/>
<evidence type="ECO:0000313" key="2">
    <source>
        <dbReference type="EMBL" id="CAE7598526.1"/>
    </source>
</evidence>
<organism evidence="2 3">
    <name type="scientific">Symbiodinium natans</name>
    <dbReference type="NCBI Taxonomy" id="878477"/>
    <lineage>
        <taxon>Eukaryota</taxon>
        <taxon>Sar</taxon>
        <taxon>Alveolata</taxon>
        <taxon>Dinophyceae</taxon>
        <taxon>Suessiales</taxon>
        <taxon>Symbiodiniaceae</taxon>
        <taxon>Symbiodinium</taxon>
    </lineage>
</organism>
<dbReference type="PANTHER" id="PTHR47447">
    <property type="entry name" value="OS03G0856100 PROTEIN"/>
    <property type="match status" value="1"/>
</dbReference>
<dbReference type="EMBL" id="CAJNDS010002790">
    <property type="protein sequence ID" value="CAE7598526.1"/>
    <property type="molecule type" value="Genomic_DNA"/>
</dbReference>
<sequence>MRGYAVAAQPGDEWHQILNLLSAAATVRLYASVIDINVVITACGRVRRWRLGTDLLGLLRDRGLRSSLVSFNAASSATERGGAWQQSLRLLAVLAHSQLRADEVSSTGAVMALQSGRLWAEALHASKALGGDLVARSATMKDQLWWRSLHLFQGLRAACEPDAVAYLQSLTSLARRWEKLILLWAQCRHWALSSRAAAVVLGASARSRIWCLALALLAELPLLRLRRTAVLESAAEGTGKTRARHRCCRPVLNTVLFRGATVGEGRQEAADVAAQEADAPQNEGVRLAFLATEQGKPLDAYDHVINWDQVRGKESGAVTTIFGRNVGISPTFHFNREYGQRRDEARALAVCDLVDCSIFKRRRLAVHLRPASAHAERASAEERAQRWREGLLLSPAELGIEANLVFRGASLPRGAWPQVLVRMSMLTSEGLPPNAVILGSGAGSCAKQGEWVRAHLLLWRYLGLGPRFDIVAANAGLGHDWRGALALSCLWAAKGLDRSAATYGALIGACEAPGRWQESLELLRQAERCGAADWHLAHDFILKAGDQLPVGHNHLRICRA</sequence>
<evidence type="ECO:0000313" key="3">
    <source>
        <dbReference type="Proteomes" id="UP000604046"/>
    </source>
</evidence>
<gene>
    <name evidence="2" type="ORF">SNAT2548_LOCUS34059</name>
</gene>
<reference evidence="2" key="1">
    <citation type="submission" date="2021-02" db="EMBL/GenBank/DDBJ databases">
        <authorList>
            <person name="Dougan E. K."/>
            <person name="Rhodes N."/>
            <person name="Thang M."/>
            <person name="Chan C."/>
        </authorList>
    </citation>
    <scope>NUCLEOTIDE SEQUENCE</scope>
</reference>
<dbReference type="InterPro" id="IPR011990">
    <property type="entry name" value="TPR-like_helical_dom_sf"/>
</dbReference>
<dbReference type="PANTHER" id="PTHR47447:SF17">
    <property type="entry name" value="OS12G0638900 PROTEIN"/>
    <property type="match status" value="1"/>
</dbReference>
<dbReference type="Proteomes" id="UP000604046">
    <property type="component" value="Unassembled WGS sequence"/>
</dbReference>